<feature type="compositionally biased region" description="Basic and acidic residues" evidence="1">
    <location>
        <begin position="206"/>
        <end position="220"/>
    </location>
</feature>
<protein>
    <submittedName>
        <fullName evidence="3">Uncharacterized protein</fullName>
    </submittedName>
</protein>
<dbReference type="EMBL" id="BMMI01000001">
    <property type="protein sequence ID" value="GGL54077.1"/>
    <property type="molecule type" value="Genomic_DNA"/>
</dbReference>
<organism evidence="3 4">
    <name type="scientific">Modestobacter marinus</name>
    <dbReference type="NCBI Taxonomy" id="477641"/>
    <lineage>
        <taxon>Bacteria</taxon>
        <taxon>Bacillati</taxon>
        <taxon>Actinomycetota</taxon>
        <taxon>Actinomycetes</taxon>
        <taxon>Geodermatophilales</taxon>
        <taxon>Geodermatophilaceae</taxon>
        <taxon>Modestobacter</taxon>
    </lineage>
</organism>
<accession>A0ABQ2FU62</accession>
<feature type="compositionally biased region" description="Low complexity" evidence="1">
    <location>
        <begin position="27"/>
        <end position="36"/>
    </location>
</feature>
<evidence type="ECO:0000313" key="3">
    <source>
        <dbReference type="EMBL" id="GGL54077.1"/>
    </source>
</evidence>
<feature type="region of interest" description="Disordered" evidence="1">
    <location>
        <begin position="197"/>
        <end position="247"/>
    </location>
</feature>
<feature type="compositionally biased region" description="Pro residues" evidence="1">
    <location>
        <begin position="37"/>
        <end position="58"/>
    </location>
</feature>
<feature type="compositionally biased region" description="Pro residues" evidence="1">
    <location>
        <begin position="14"/>
        <end position="26"/>
    </location>
</feature>
<comment type="caution">
    <text evidence="3">The sequence shown here is derived from an EMBL/GenBank/DDBJ whole genome shotgun (WGS) entry which is preliminary data.</text>
</comment>
<evidence type="ECO:0000256" key="1">
    <source>
        <dbReference type="SAM" id="MobiDB-lite"/>
    </source>
</evidence>
<sequence>MGGEGEERPGAPASEPPAPSDPPAPSRPAESSDPVGPSDPPAPSDPAGPSDPPAPSVPVAPERPVSGRRAAGRRRPRPVGSILSAALLVVLLAGTGLFALLREDPFTYGGRYVTEPAAVLAAADRVFADHVAARQGVSSADSRCWFQLDDAAGSEVRPDLLCGPALFVDGQDDASWLRFPLTGTPAGGDVRLSVAALPADPAPEPLTDRELLRRPDRTEPPRGTGGLTAPAVPQAEPGHTVVGPFPDVSWRKPAGAARLSGPAAAVTVTGLARPDRVGTGDAARRPADGEEFLAVRYVVEQGEGRSPAAPTLTYQVGGREPVAVPPALTAPGTTVEALLSVPTGTTVADLVVSDAGVEQRLSLLTGAPGPGNLQVLARTSREADVDAVRELTATLSAPGRVSASLPVTIAVRGGRLEWFVREARPADPSRALLLLDVTMALPESPPGAVPTGLLSLRLPDGTTLRAQDLDDSPTRVITAFDVPADLTGATVVVAGSATSPDGATVDLGTGRATVPVTVPAG</sequence>
<keyword evidence="2" id="KW-0472">Membrane</keyword>
<proteinExistence type="predicted"/>
<reference evidence="4" key="1">
    <citation type="journal article" date="2019" name="Int. J. Syst. Evol. Microbiol.">
        <title>The Global Catalogue of Microorganisms (GCM) 10K type strain sequencing project: providing services to taxonomists for standard genome sequencing and annotation.</title>
        <authorList>
            <consortium name="The Broad Institute Genomics Platform"/>
            <consortium name="The Broad Institute Genome Sequencing Center for Infectious Disease"/>
            <person name="Wu L."/>
            <person name="Ma J."/>
        </authorList>
    </citation>
    <scope>NUCLEOTIDE SEQUENCE [LARGE SCALE GENOMIC DNA]</scope>
    <source>
        <strain evidence="4">CGMCC 4.5581</strain>
    </source>
</reference>
<keyword evidence="2" id="KW-0812">Transmembrane</keyword>
<feature type="region of interest" description="Disordered" evidence="1">
    <location>
        <begin position="1"/>
        <end position="76"/>
    </location>
</feature>
<evidence type="ECO:0000313" key="4">
    <source>
        <dbReference type="Proteomes" id="UP000648663"/>
    </source>
</evidence>
<keyword evidence="4" id="KW-1185">Reference proteome</keyword>
<feature type="transmembrane region" description="Helical" evidence="2">
    <location>
        <begin position="79"/>
        <end position="101"/>
    </location>
</feature>
<evidence type="ECO:0000256" key="2">
    <source>
        <dbReference type="SAM" id="Phobius"/>
    </source>
</evidence>
<gene>
    <name evidence="3" type="ORF">GCM10011589_07640</name>
</gene>
<name>A0ABQ2FU62_9ACTN</name>
<keyword evidence="2" id="KW-1133">Transmembrane helix</keyword>
<dbReference type="Proteomes" id="UP000648663">
    <property type="component" value="Unassembled WGS sequence"/>
</dbReference>
<feature type="compositionally biased region" description="Low complexity" evidence="1">
    <location>
        <begin position="59"/>
        <end position="69"/>
    </location>
</feature>